<evidence type="ECO:0000313" key="1">
    <source>
        <dbReference type="EMBL" id="KAK1947370.1"/>
    </source>
</evidence>
<accession>A0AAD9GZT4</accession>
<proteinExistence type="predicted"/>
<dbReference type="Gene3D" id="3.30.70.100">
    <property type="match status" value="1"/>
</dbReference>
<reference evidence="1" key="1">
    <citation type="submission" date="2023-08" db="EMBL/GenBank/DDBJ databases">
        <title>Reference Genome Resource for the Citrus Pathogen Phytophthora citrophthora.</title>
        <authorList>
            <person name="Moller H."/>
            <person name="Coetzee B."/>
            <person name="Rose L.J."/>
            <person name="Van Niekerk J.M."/>
        </authorList>
    </citation>
    <scope>NUCLEOTIDE SEQUENCE</scope>
    <source>
        <strain evidence="1">STE-U-9442</strain>
    </source>
</reference>
<dbReference type="SUPFAM" id="SSF54909">
    <property type="entry name" value="Dimeric alpha+beta barrel"/>
    <property type="match status" value="1"/>
</dbReference>
<evidence type="ECO:0000313" key="2">
    <source>
        <dbReference type="Proteomes" id="UP001259832"/>
    </source>
</evidence>
<dbReference type="PANTHER" id="PTHR38052">
    <property type="entry name" value="EXPRESSED PROTEIN"/>
    <property type="match status" value="1"/>
</dbReference>
<evidence type="ECO:0008006" key="3">
    <source>
        <dbReference type="Google" id="ProtNLM"/>
    </source>
</evidence>
<keyword evidence="2" id="KW-1185">Reference proteome</keyword>
<name>A0AAD9GZT4_9STRA</name>
<dbReference type="AlphaFoldDB" id="A0AAD9GZT4"/>
<dbReference type="InterPro" id="IPR011008">
    <property type="entry name" value="Dimeric_a/b-barrel"/>
</dbReference>
<organism evidence="1 2">
    <name type="scientific">Phytophthora citrophthora</name>
    <dbReference type="NCBI Taxonomy" id="4793"/>
    <lineage>
        <taxon>Eukaryota</taxon>
        <taxon>Sar</taxon>
        <taxon>Stramenopiles</taxon>
        <taxon>Oomycota</taxon>
        <taxon>Peronosporomycetes</taxon>
        <taxon>Peronosporales</taxon>
        <taxon>Peronosporaceae</taxon>
        <taxon>Phytophthora</taxon>
    </lineage>
</organism>
<sequence>MAFTIIVSLHAKDGVEDQLRAKLAEAAQTYSKDANVLGWYPMQSTSDSRKWTIVQRYNEESVRTGQLTFIFADHCME</sequence>
<protein>
    <recommendedName>
        <fullName evidence="3">ABM domain-containing protein</fullName>
    </recommendedName>
</protein>
<comment type="caution">
    <text evidence="1">The sequence shown here is derived from an EMBL/GenBank/DDBJ whole genome shotgun (WGS) entry which is preliminary data.</text>
</comment>
<gene>
    <name evidence="1" type="ORF">P3T76_001380</name>
</gene>
<dbReference type="EMBL" id="JASMQC010000002">
    <property type="protein sequence ID" value="KAK1947370.1"/>
    <property type="molecule type" value="Genomic_DNA"/>
</dbReference>
<dbReference type="PANTHER" id="PTHR38052:SF1">
    <property type="entry name" value="ABM DOMAIN-CONTAINING PROTEIN"/>
    <property type="match status" value="1"/>
</dbReference>
<dbReference type="Proteomes" id="UP001259832">
    <property type="component" value="Unassembled WGS sequence"/>
</dbReference>